<feature type="domain" description="SnoaL-like" evidence="1">
    <location>
        <begin position="10"/>
        <end position="121"/>
    </location>
</feature>
<gene>
    <name evidence="2" type="ORF">HLH27_01235</name>
</gene>
<dbReference type="Proteomes" id="UP000540556">
    <property type="component" value="Unassembled WGS sequence"/>
</dbReference>
<proteinExistence type="predicted"/>
<evidence type="ECO:0000259" key="1">
    <source>
        <dbReference type="Pfam" id="PF12680"/>
    </source>
</evidence>
<sequence>MSVDTARTVIETYYRLFNSGDRAAFLALLAEDVVHDINQGGSESGVAAFAAFLERMDRCYREEIRDVVVMVNGDGSRAAAEFVVHGTYLSTDEGLPEAVGQTYVLPAGAFFTLRDGKVARISNFYNLPEWTRQVSIPGN</sequence>
<dbReference type="InterPro" id="IPR011721">
    <property type="entry name" value="CHP02096"/>
</dbReference>
<evidence type="ECO:0000313" key="3">
    <source>
        <dbReference type="Proteomes" id="UP000540556"/>
    </source>
</evidence>
<dbReference type="NCBIfam" id="TIGR02096">
    <property type="entry name" value="ketosteroid isomerase-related protein"/>
    <property type="match status" value="1"/>
</dbReference>
<dbReference type="CDD" id="cd00531">
    <property type="entry name" value="NTF2_like"/>
    <property type="match status" value="1"/>
</dbReference>
<protein>
    <submittedName>
        <fullName evidence="2">SnoaL-like domain-containing protein</fullName>
    </submittedName>
</protein>
<dbReference type="InterPro" id="IPR037401">
    <property type="entry name" value="SnoaL-like"/>
</dbReference>
<dbReference type="Pfam" id="PF12680">
    <property type="entry name" value="SnoaL_2"/>
    <property type="match status" value="1"/>
</dbReference>
<dbReference type="EMBL" id="JABEQK010000001">
    <property type="protein sequence ID" value="MBB2203643.1"/>
    <property type="molecule type" value="Genomic_DNA"/>
</dbReference>
<comment type="caution">
    <text evidence="2">The sequence shown here is derived from an EMBL/GenBank/DDBJ whole genome shotgun (WGS) entry which is preliminary data.</text>
</comment>
<name>A0A7W4KB18_9PROT</name>
<dbReference type="SUPFAM" id="SSF54427">
    <property type="entry name" value="NTF2-like"/>
    <property type="match status" value="1"/>
</dbReference>
<evidence type="ECO:0000313" key="2">
    <source>
        <dbReference type="EMBL" id="MBB2203643.1"/>
    </source>
</evidence>
<reference evidence="2 3" key="1">
    <citation type="submission" date="2020-04" db="EMBL/GenBank/DDBJ databases">
        <title>Description of novel Gluconacetobacter.</title>
        <authorList>
            <person name="Sombolestani A."/>
        </authorList>
    </citation>
    <scope>NUCLEOTIDE SEQUENCE [LARGE SCALE GENOMIC DNA]</scope>
    <source>
        <strain evidence="2 3">LMG 27800</strain>
    </source>
</reference>
<dbReference type="RefSeq" id="WP_182947272.1">
    <property type="nucleotide sequence ID" value="NZ_JABEQK010000001.1"/>
</dbReference>
<dbReference type="AlphaFoldDB" id="A0A7W4KB18"/>
<organism evidence="2 3">
    <name type="scientific">Gluconacetobacter takamatsuzukensis</name>
    <dbReference type="NCBI Taxonomy" id="1286190"/>
    <lineage>
        <taxon>Bacteria</taxon>
        <taxon>Pseudomonadati</taxon>
        <taxon>Pseudomonadota</taxon>
        <taxon>Alphaproteobacteria</taxon>
        <taxon>Acetobacterales</taxon>
        <taxon>Acetobacteraceae</taxon>
        <taxon>Gluconacetobacter</taxon>
    </lineage>
</organism>
<keyword evidence="3" id="KW-1185">Reference proteome</keyword>
<dbReference type="Gene3D" id="3.10.450.50">
    <property type="match status" value="1"/>
</dbReference>
<accession>A0A7W4KB18</accession>
<dbReference type="InterPro" id="IPR032710">
    <property type="entry name" value="NTF2-like_dom_sf"/>
</dbReference>